<dbReference type="AlphaFoldDB" id="A0A6I9YWG9"/>
<keyword evidence="6" id="KW-0539">Nucleus</keyword>
<evidence type="ECO:0000256" key="5">
    <source>
        <dbReference type="ARBA" id="ARBA00023163"/>
    </source>
</evidence>
<proteinExistence type="predicted"/>
<dbReference type="InterPro" id="IPR011598">
    <property type="entry name" value="bHLH_dom"/>
</dbReference>
<evidence type="ECO:0000256" key="6">
    <source>
        <dbReference type="ARBA" id="ARBA00023242"/>
    </source>
</evidence>
<dbReference type="GO" id="GO:0005634">
    <property type="term" value="C:nucleus"/>
    <property type="evidence" value="ECO:0007669"/>
    <property type="project" value="UniProtKB-SubCell"/>
</dbReference>
<evidence type="ECO:0000256" key="7">
    <source>
        <dbReference type="ARBA" id="ARBA00040305"/>
    </source>
</evidence>
<gene>
    <name evidence="11" type="primary">TCF4</name>
</gene>
<dbReference type="GO" id="GO:0000978">
    <property type="term" value="F:RNA polymerase II cis-regulatory region sequence-specific DNA binding"/>
    <property type="evidence" value="ECO:0007669"/>
    <property type="project" value="TreeGrafter"/>
</dbReference>
<feature type="region of interest" description="Disordered" evidence="8">
    <location>
        <begin position="415"/>
        <end position="520"/>
    </location>
</feature>
<evidence type="ECO:0000256" key="8">
    <source>
        <dbReference type="SAM" id="MobiDB-lite"/>
    </source>
</evidence>
<feature type="compositionally biased region" description="Low complexity" evidence="8">
    <location>
        <begin position="417"/>
        <end position="430"/>
    </location>
</feature>
<organism evidence="10 11">
    <name type="scientific">Thamnophis sirtalis</name>
    <dbReference type="NCBI Taxonomy" id="35019"/>
    <lineage>
        <taxon>Eukaryota</taxon>
        <taxon>Metazoa</taxon>
        <taxon>Chordata</taxon>
        <taxon>Craniata</taxon>
        <taxon>Vertebrata</taxon>
        <taxon>Euteleostomi</taxon>
        <taxon>Lepidosauria</taxon>
        <taxon>Squamata</taxon>
        <taxon>Bifurcata</taxon>
        <taxon>Unidentata</taxon>
        <taxon>Episquamata</taxon>
        <taxon>Toxicofera</taxon>
        <taxon>Serpentes</taxon>
        <taxon>Colubroidea</taxon>
        <taxon>Colubridae</taxon>
        <taxon>Natricinae</taxon>
        <taxon>Thamnophis</taxon>
    </lineage>
</organism>
<feature type="domain" description="BHLH" evidence="9">
    <location>
        <begin position="514"/>
        <end position="567"/>
    </location>
</feature>
<dbReference type="GeneID" id="106554487"/>
<dbReference type="InterPro" id="IPR051098">
    <property type="entry name" value="NeuroDiff_E-box_TFs"/>
</dbReference>
<dbReference type="SUPFAM" id="SSF47459">
    <property type="entry name" value="HLH, helix-loop-helix DNA-binding domain"/>
    <property type="match status" value="1"/>
</dbReference>
<dbReference type="Gene3D" id="4.10.280.10">
    <property type="entry name" value="Helix-loop-helix DNA-binding domain"/>
    <property type="match status" value="1"/>
</dbReference>
<feature type="compositionally biased region" description="Polar residues" evidence="8">
    <location>
        <begin position="315"/>
        <end position="324"/>
    </location>
</feature>
<dbReference type="RefSeq" id="XP_013928642.1">
    <property type="nucleotide sequence ID" value="XM_014073167.1"/>
</dbReference>
<evidence type="ECO:0000256" key="2">
    <source>
        <dbReference type="ARBA" id="ARBA00023015"/>
    </source>
</evidence>
<dbReference type="CTD" id="6925"/>
<feature type="region of interest" description="Disordered" evidence="8">
    <location>
        <begin position="240"/>
        <end position="271"/>
    </location>
</feature>
<dbReference type="PROSITE" id="PS50888">
    <property type="entry name" value="BHLH"/>
    <property type="match status" value="1"/>
</dbReference>
<feature type="compositionally biased region" description="Polar residues" evidence="8">
    <location>
        <begin position="117"/>
        <end position="127"/>
    </location>
</feature>
<feature type="compositionally biased region" description="Basic and acidic residues" evidence="8">
    <location>
        <begin position="477"/>
        <end position="492"/>
    </location>
</feature>
<dbReference type="Pfam" id="PF00010">
    <property type="entry name" value="HLH"/>
    <property type="match status" value="1"/>
</dbReference>
<dbReference type="SMART" id="SM00353">
    <property type="entry name" value="HLH"/>
    <property type="match status" value="1"/>
</dbReference>
<feature type="region of interest" description="Disordered" evidence="8">
    <location>
        <begin position="140"/>
        <end position="195"/>
    </location>
</feature>
<feature type="region of interest" description="Disordered" evidence="8">
    <location>
        <begin position="286"/>
        <end position="329"/>
    </location>
</feature>
<keyword evidence="10" id="KW-1185">Reference proteome</keyword>
<feature type="compositionally biased region" description="Basic and acidic residues" evidence="8">
    <location>
        <begin position="505"/>
        <end position="520"/>
    </location>
</feature>
<name>A0A6I9YWG9_9SAUR</name>
<evidence type="ECO:0000256" key="1">
    <source>
        <dbReference type="ARBA" id="ARBA00004123"/>
    </source>
</evidence>
<dbReference type="GO" id="GO:0046983">
    <property type="term" value="F:protein dimerization activity"/>
    <property type="evidence" value="ECO:0007669"/>
    <property type="project" value="InterPro"/>
</dbReference>
<dbReference type="InterPro" id="IPR036638">
    <property type="entry name" value="HLH_DNA-bd_sf"/>
</dbReference>
<dbReference type="Proteomes" id="UP000504617">
    <property type="component" value="Unplaced"/>
</dbReference>
<accession>A0A6I9YWG9</accession>
<keyword evidence="2" id="KW-0805">Transcription regulation</keyword>
<dbReference type="OrthoDB" id="10034090at2759"/>
<dbReference type="FunFam" id="4.10.280.10:FF:000001">
    <property type="entry name" value="Putative transcription factor 12"/>
    <property type="match status" value="1"/>
</dbReference>
<evidence type="ECO:0000259" key="9">
    <source>
        <dbReference type="PROSITE" id="PS50888"/>
    </source>
</evidence>
<dbReference type="PANTHER" id="PTHR11793">
    <property type="entry name" value="BASIC HELIX-LOOP-HELIX TRANSCRIPTION FACTOR"/>
    <property type="match status" value="1"/>
</dbReference>
<feature type="compositionally biased region" description="Polar residues" evidence="8">
    <location>
        <begin position="156"/>
        <end position="166"/>
    </location>
</feature>
<feature type="compositionally biased region" description="Low complexity" evidence="8">
    <location>
        <begin position="287"/>
        <end position="298"/>
    </location>
</feature>
<evidence type="ECO:0000256" key="4">
    <source>
        <dbReference type="ARBA" id="ARBA00023159"/>
    </source>
</evidence>
<protein>
    <recommendedName>
        <fullName evidence="7">Transcription factor 4</fullName>
    </recommendedName>
</protein>
<feature type="region of interest" description="Disordered" evidence="8">
    <location>
        <begin position="40"/>
        <end position="127"/>
    </location>
</feature>
<keyword evidence="5" id="KW-0804">Transcription</keyword>
<dbReference type="GO" id="GO:0000981">
    <property type="term" value="F:DNA-binding transcription factor activity, RNA polymerase II-specific"/>
    <property type="evidence" value="ECO:0007669"/>
    <property type="project" value="TreeGrafter"/>
</dbReference>
<feature type="compositionally biased region" description="Polar residues" evidence="8">
    <location>
        <begin position="40"/>
        <end position="59"/>
    </location>
</feature>
<keyword evidence="3" id="KW-0238">DNA-binding</keyword>
<feature type="compositionally biased region" description="Polar residues" evidence="8">
    <location>
        <begin position="240"/>
        <end position="256"/>
    </location>
</feature>
<evidence type="ECO:0000313" key="10">
    <source>
        <dbReference type="Proteomes" id="UP000504617"/>
    </source>
</evidence>
<sequence>MFLGLCDFAKMHHQQRMAALGTDKELSDLLDFSAMFSPPVSSGKNGPTSLASGHFSGSNVEDRTSSGSWGNGGHPSPSRNYGDGPSYEHMTNRDLGSHDNLSPPFVNSRIQSKTERSSYSSYGRDSNLQGCHQVYAPSASTADYNRDSPGYPSSKPPASTFPSSFFMQDGHHSSDPWNSSSGMNPPGYGGMLGNSSHIPQSSSYCSLHPHDRLSYPSHSSADINSSLPPMSTFHRSATTHYSASSCTPPANGTESIMANRGSGAAGSSQTGDALGKALASIYSPDHTNNSFSSNPSTPVGSPPSLSAGTAVWSRNGGQASSSPNYEGPLHSLQSRIEDRLERLDDAIHVLRNHAVGPSTAMPGSHSDLHSLIGPSHNGAMGGLGSGYGTGLLSANRHSLMVGAHREDAVGLRGSHSLVPNQVPVPQLPVQSATSPDLNQPPDPYRGMPTGLQGQSISSGSSEIKSDDEGEENLQDSKSSDDKKLDDDKKDIKSITSNNDDEDLTPEQKAEREKERRMANNARERLRVRDINEAFKELGRMVQLHLKSDKPQTKLLILHQAVAVILSLEQQVRERNLNPKAACLKRREEEKVSSDPPPLSLAGPHPGMGDTSNHMGQM</sequence>
<feature type="region of interest" description="Disordered" evidence="8">
    <location>
        <begin position="585"/>
        <end position="617"/>
    </location>
</feature>
<reference evidence="11" key="1">
    <citation type="submission" date="2025-08" db="UniProtKB">
        <authorList>
            <consortium name="RefSeq"/>
        </authorList>
    </citation>
    <scope>IDENTIFICATION</scope>
    <source>
        <tissue evidence="11">Skeletal muscle</tissue>
    </source>
</reference>
<dbReference type="GO" id="GO:0000785">
    <property type="term" value="C:chromatin"/>
    <property type="evidence" value="ECO:0007669"/>
    <property type="project" value="TreeGrafter"/>
</dbReference>
<keyword evidence="4" id="KW-0010">Activator</keyword>
<dbReference type="PANTHER" id="PTHR11793:SF10">
    <property type="entry name" value="TRANSCRIPTION FACTOR 4"/>
    <property type="match status" value="1"/>
</dbReference>
<dbReference type="CDD" id="cd18945">
    <property type="entry name" value="bHLH_E-protein_TCF4_E2-2"/>
    <property type="match status" value="1"/>
</dbReference>
<evidence type="ECO:0000256" key="3">
    <source>
        <dbReference type="ARBA" id="ARBA00023125"/>
    </source>
</evidence>
<dbReference type="GO" id="GO:0005667">
    <property type="term" value="C:transcription regulator complex"/>
    <property type="evidence" value="ECO:0007669"/>
    <property type="project" value="TreeGrafter"/>
</dbReference>
<comment type="subcellular location">
    <subcellularLocation>
        <location evidence="1">Nucleus</location>
    </subcellularLocation>
</comment>
<evidence type="ECO:0000313" key="11">
    <source>
        <dbReference type="RefSeq" id="XP_013928642.1"/>
    </source>
</evidence>